<feature type="transmembrane region" description="Helical" evidence="1">
    <location>
        <begin position="14"/>
        <end position="33"/>
    </location>
</feature>
<accession>A0A7J5ZGM2</accession>
<reference evidence="2 3" key="1">
    <citation type="submission" date="2020-03" db="EMBL/GenBank/DDBJ databases">
        <title>Dissostichus mawsoni Genome sequencing and assembly.</title>
        <authorList>
            <person name="Park H."/>
        </authorList>
    </citation>
    <scope>NUCLEOTIDE SEQUENCE [LARGE SCALE GENOMIC DNA]</scope>
    <source>
        <strain evidence="2">DM0001</strain>
        <tissue evidence="2">Muscle</tissue>
    </source>
</reference>
<keyword evidence="1" id="KW-1133">Transmembrane helix</keyword>
<feature type="transmembrane region" description="Helical" evidence="1">
    <location>
        <begin position="74"/>
        <end position="94"/>
    </location>
</feature>
<dbReference type="EMBL" id="JAAKFY010000003">
    <property type="protein sequence ID" value="KAF3859518.1"/>
    <property type="molecule type" value="Genomic_DNA"/>
</dbReference>
<evidence type="ECO:0008006" key="4">
    <source>
        <dbReference type="Google" id="ProtNLM"/>
    </source>
</evidence>
<gene>
    <name evidence="2" type="ORF">F7725_021917</name>
</gene>
<dbReference type="AlphaFoldDB" id="A0A7J5ZGM2"/>
<keyword evidence="1" id="KW-0472">Membrane</keyword>
<organism evidence="2 3">
    <name type="scientific">Dissostichus mawsoni</name>
    <name type="common">Antarctic cod</name>
    <dbReference type="NCBI Taxonomy" id="36200"/>
    <lineage>
        <taxon>Eukaryota</taxon>
        <taxon>Metazoa</taxon>
        <taxon>Chordata</taxon>
        <taxon>Craniata</taxon>
        <taxon>Vertebrata</taxon>
        <taxon>Euteleostomi</taxon>
        <taxon>Actinopterygii</taxon>
        <taxon>Neopterygii</taxon>
        <taxon>Teleostei</taxon>
        <taxon>Neoteleostei</taxon>
        <taxon>Acanthomorphata</taxon>
        <taxon>Eupercaria</taxon>
        <taxon>Perciformes</taxon>
        <taxon>Notothenioidei</taxon>
        <taxon>Nototheniidae</taxon>
        <taxon>Dissostichus</taxon>
    </lineage>
</organism>
<dbReference type="OrthoDB" id="19039at2759"/>
<sequence length="111" mass="12649">MKSCSAVMAEKRNVLRLPLLFLLITVTLLHLFLCPFTKVEESFNLQAAHDILYHRLNFEKYDHLEFPGVVPRTFLGPLFLSVLCSPAVFLSSLLDAPKFYTQLMGKPLIIP</sequence>
<evidence type="ECO:0000313" key="3">
    <source>
        <dbReference type="Proteomes" id="UP000518266"/>
    </source>
</evidence>
<evidence type="ECO:0000256" key="1">
    <source>
        <dbReference type="SAM" id="Phobius"/>
    </source>
</evidence>
<comment type="caution">
    <text evidence="2">The sequence shown here is derived from an EMBL/GenBank/DDBJ whole genome shotgun (WGS) entry which is preliminary data.</text>
</comment>
<name>A0A7J5ZGM2_DISMA</name>
<dbReference type="Proteomes" id="UP000518266">
    <property type="component" value="Unassembled WGS sequence"/>
</dbReference>
<keyword evidence="1" id="KW-0812">Transmembrane</keyword>
<evidence type="ECO:0000313" key="2">
    <source>
        <dbReference type="EMBL" id="KAF3859518.1"/>
    </source>
</evidence>
<proteinExistence type="predicted"/>
<dbReference type="UniPathway" id="UPA00378"/>
<protein>
    <recommendedName>
        <fullName evidence="4">Mannosyltransferase</fullName>
    </recommendedName>
</protein>
<keyword evidence="3" id="KW-1185">Reference proteome</keyword>